<keyword evidence="2" id="KW-0805">Transcription regulation</keyword>
<dbReference type="GO" id="GO:0003677">
    <property type="term" value="F:DNA binding"/>
    <property type="evidence" value="ECO:0007669"/>
    <property type="project" value="UniProtKB-KW"/>
</dbReference>
<dbReference type="InterPro" id="IPR036388">
    <property type="entry name" value="WH-like_DNA-bd_sf"/>
</dbReference>
<evidence type="ECO:0000256" key="2">
    <source>
        <dbReference type="ARBA" id="ARBA00023015"/>
    </source>
</evidence>
<dbReference type="Pfam" id="PF00126">
    <property type="entry name" value="HTH_1"/>
    <property type="match status" value="1"/>
</dbReference>
<comment type="similarity">
    <text evidence="1">Belongs to the LysR transcriptional regulatory family.</text>
</comment>
<evidence type="ECO:0000259" key="5">
    <source>
        <dbReference type="PROSITE" id="PS50931"/>
    </source>
</evidence>
<dbReference type="Gene3D" id="1.10.10.10">
    <property type="entry name" value="Winged helix-like DNA-binding domain superfamily/Winged helix DNA-binding domain"/>
    <property type="match status" value="1"/>
</dbReference>
<evidence type="ECO:0000256" key="4">
    <source>
        <dbReference type="ARBA" id="ARBA00023163"/>
    </source>
</evidence>
<proteinExistence type="inferred from homology"/>
<dbReference type="Proteomes" id="UP001437574">
    <property type="component" value="Unassembled WGS sequence"/>
</dbReference>
<accession>A0ABC9VP75</accession>
<gene>
    <name evidence="6" type="ORF">LATKL145_11870</name>
</gene>
<reference evidence="6 7" key="1">
    <citation type="journal article" date="2024" name="Int. J. Syst. Evol. Microbiol.">
        <title>Proposal of Lactobacillus amylovorus subsp. animalis subsp. nov. and an emended description of Lactobacillus amylovorus.</title>
        <authorList>
            <person name="Yamane K."/>
            <person name="Tanizawa Y."/>
            <person name="Kobayashi H."/>
            <person name="Kamizono T."/>
            <person name="Kojima Y."/>
            <person name="Takagi H."/>
            <person name="Tohno M."/>
        </authorList>
    </citation>
    <scope>NUCLEOTIDE SEQUENCE [LARGE SCALE GENOMIC DNA]</scope>
    <source>
        <strain evidence="6 7">TKL145</strain>
    </source>
</reference>
<dbReference type="SUPFAM" id="SSF46785">
    <property type="entry name" value="Winged helix' DNA-binding domain"/>
    <property type="match status" value="1"/>
</dbReference>
<dbReference type="AlphaFoldDB" id="A0ABC9VP75"/>
<dbReference type="PANTHER" id="PTHR30126">
    <property type="entry name" value="HTH-TYPE TRANSCRIPTIONAL REGULATOR"/>
    <property type="match status" value="1"/>
</dbReference>
<dbReference type="InterPro" id="IPR000847">
    <property type="entry name" value="LysR_HTH_N"/>
</dbReference>
<dbReference type="InterPro" id="IPR036390">
    <property type="entry name" value="WH_DNA-bd_sf"/>
</dbReference>
<dbReference type="PANTHER" id="PTHR30126:SF40">
    <property type="entry name" value="HTH-TYPE TRANSCRIPTIONAL REGULATOR GLTR"/>
    <property type="match status" value="1"/>
</dbReference>
<evidence type="ECO:0000313" key="7">
    <source>
        <dbReference type="Proteomes" id="UP001437574"/>
    </source>
</evidence>
<evidence type="ECO:0000256" key="1">
    <source>
        <dbReference type="ARBA" id="ARBA00009437"/>
    </source>
</evidence>
<keyword evidence="4" id="KW-0804">Transcription</keyword>
<dbReference type="PROSITE" id="PS50931">
    <property type="entry name" value="HTH_LYSR"/>
    <property type="match status" value="1"/>
</dbReference>
<name>A0ABC9VP75_LACAM</name>
<protein>
    <recommendedName>
        <fullName evidence="5">HTH lysR-type domain-containing protein</fullName>
    </recommendedName>
</protein>
<evidence type="ECO:0000313" key="6">
    <source>
        <dbReference type="EMBL" id="GAA0042777.1"/>
    </source>
</evidence>
<dbReference type="EMBL" id="BAAAAK010000013">
    <property type="protein sequence ID" value="GAA0042777.1"/>
    <property type="molecule type" value="Genomic_DNA"/>
</dbReference>
<evidence type="ECO:0000256" key="3">
    <source>
        <dbReference type="ARBA" id="ARBA00023125"/>
    </source>
</evidence>
<comment type="caution">
    <text evidence="6">The sequence shown here is derived from an EMBL/GenBank/DDBJ whole genome shotgun (WGS) entry which is preliminary data.</text>
</comment>
<sequence>MNIKDLEYYQKLVATHSYTKTAEFFNLSQPSISAAVKRLSKEFRTTLITQKTPRGRFIVTPAGKILYDRSSEILNLFEMTKNEVAEANYPQLRGGVSPIVGKVYLAQILTELDQENLNHNIEITEAGSNDLSAIRSKIS</sequence>
<feature type="domain" description="HTH lysR-type" evidence="5">
    <location>
        <begin position="1"/>
        <end position="58"/>
    </location>
</feature>
<organism evidence="6 7">
    <name type="scientific">Lactobacillus amylovorus subsp. animalium</name>
    <dbReference type="NCBI Taxonomy" id="3378536"/>
    <lineage>
        <taxon>Bacteria</taxon>
        <taxon>Bacillati</taxon>
        <taxon>Bacillota</taxon>
        <taxon>Bacilli</taxon>
        <taxon>Lactobacillales</taxon>
        <taxon>Lactobacillaceae</taxon>
        <taxon>Lactobacillus</taxon>
    </lineage>
</organism>
<keyword evidence="3" id="KW-0238">DNA-binding</keyword>
<dbReference type="RefSeq" id="WP_353302930.1">
    <property type="nucleotide sequence ID" value="NZ_BAAAAK010000013.1"/>
</dbReference>
<reference evidence="7" key="2">
    <citation type="submission" date="2024-01" db="EMBL/GenBank/DDBJ databases">
        <title>Draft genome sequence of Lactobacillus amylovorus strain TKL145.</title>
        <authorList>
            <person name="Tohno M."/>
            <person name="Tanizawa Y."/>
        </authorList>
    </citation>
    <scope>NUCLEOTIDE SEQUENCE [LARGE SCALE GENOMIC DNA]</scope>
    <source>
        <strain evidence="7">TKL145</strain>
    </source>
</reference>